<dbReference type="SUPFAM" id="SSF53756">
    <property type="entry name" value="UDP-Glycosyltransferase/glycogen phosphorylase"/>
    <property type="match status" value="1"/>
</dbReference>
<dbReference type="Gene3D" id="3.40.50.2000">
    <property type="entry name" value="Glycogen Phosphorylase B"/>
    <property type="match status" value="2"/>
</dbReference>
<evidence type="ECO:0000313" key="4">
    <source>
        <dbReference type="Proteomes" id="UP000659388"/>
    </source>
</evidence>
<feature type="domain" description="Glycosyl transferase family 1" evidence="2">
    <location>
        <begin position="186"/>
        <end position="339"/>
    </location>
</feature>
<evidence type="ECO:0000313" key="3">
    <source>
        <dbReference type="EMBL" id="MBL3654838.1"/>
    </source>
</evidence>
<proteinExistence type="predicted"/>
<keyword evidence="1" id="KW-0808">Transferase</keyword>
<dbReference type="PANTHER" id="PTHR46401:SF2">
    <property type="entry name" value="GLYCOSYLTRANSFERASE WBBK-RELATED"/>
    <property type="match status" value="1"/>
</dbReference>
<organism evidence="3 4">
    <name type="scientific">Fulvivirga sediminis</name>
    <dbReference type="NCBI Taxonomy" id="2803949"/>
    <lineage>
        <taxon>Bacteria</taxon>
        <taxon>Pseudomonadati</taxon>
        <taxon>Bacteroidota</taxon>
        <taxon>Cytophagia</taxon>
        <taxon>Cytophagales</taxon>
        <taxon>Fulvivirgaceae</taxon>
        <taxon>Fulvivirga</taxon>
    </lineage>
</organism>
<gene>
    <name evidence="3" type="ORF">JL102_01750</name>
</gene>
<dbReference type="Pfam" id="PF00534">
    <property type="entry name" value="Glycos_transf_1"/>
    <property type="match status" value="1"/>
</dbReference>
<sequence>MKVLIVGPVQSDKYFGGVATFTESLADGFKINGFEEVEILTDYTIKPTTHYGCAISAIFKEPKRRNPLILRRLAHQINIREVDLIITSLEYGLSLLFIKKNSAVKIHYLHAFPARTMAGFFKTIGLNKAMKLISRKADFMISNSSLTSVVNKEIYGIKSDNIISIGLGYEFIDAVNTLVLGNSTFKKNKKRGQILYAGRMASEKNIYSIIESVEALYKEKDIDFNMIMIGEGEDYPELAQKYNQSTFPIEFIGAKNQDTIVKYYLESEVFISMNPHEPFGITYLEALFTNCKIVCPLTGGHMDFSNLFHEHFFLTNPYDCTSIKESLKDALQSDIPSYNKNIERFNYANVANDIINYVFDK</sequence>
<comment type="caution">
    <text evidence="3">The sequence shown here is derived from an EMBL/GenBank/DDBJ whole genome shotgun (WGS) entry which is preliminary data.</text>
</comment>
<name>A0A937F676_9BACT</name>
<dbReference type="GO" id="GO:0009103">
    <property type="term" value="P:lipopolysaccharide biosynthetic process"/>
    <property type="evidence" value="ECO:0007669"/>
    <property type="project" value="TreeGrafter"/>
</dbReference>
<dbReference type="InterPro" id="IPR001296">
    <property type="entry name" value="Glyco_trans_1"/>
</dbReference>
<dbReference type="AlphaFoldDB" id="A0A937F676"/>
<dbReference type="CDD" id="cd03801">
    <property type="entry name" value="GT4_PimA-like"/>
    <property type="match status" value="1"/>
</dbReference>
<dbReference type="PANTHER" id="PTHR46401">
    <property type="entry name" value="GLYCOSYLTRANSFERASE WBBK-RELATED"/>
    <property type="match status" value="1"/>
</dbReference>
<evidence type="ECO:0000256" key="1">
    <source>
        <dbReference type="ARBA" id="ARBA00022679"/>
    </source>
</evidence>
<protein>
    <submittedName>
        <fullName evidence="3">Glycosyltransferase family 4 protein</fullName>
    </submittedName>
</protein>
<evidence type="ECO:0000259" key="2">
    <source>
        <dbReference type="Pfam" id="PF00534"/>
    </source>
</evidence>
<reference evidence="3" key="1">
    <citation type="submission" date="2021-01" db="EMBL/GenBank/DDBJ databases">
        <title>Fulvivirga kasyanovii gen. nov., sp nov., a novel member of the phylum Bacteroidetes isolated from seawater in a mussel farm.</title>
        <authorList>
            <person name="Zhao L.-H."/>
            <person name="Wang Z.-J."/>
        </authorList>
    </citation>
    <scope>NUCLEOTIDE SEQUENCE</scope>
    <source>
        <strain evidence="3">2943</strain>
    </source>
</reference>
<dbReference type="GO" id="GO:0016757">
    <property type="term" value="F:glycosyltransferase activity"/>
    <property type="evidence" value="ECO:0007669"/>
    <property type="project" value="InterPro"/>
</dbReference>
<dbReference type="Proteomes" id="UP000659388">
    <property type="component" value="Unassembled WGS sequence"/>
</dbReference>
<keyword evidence="4" id="KW-1185">Reference proteome</keyword>
<dbReference type="RefSeq" id="WP_202241957.1">
    <property type="nucleotide sequence ID" value="NZ_JAESIY010000001.1"/>
</dbReference>
<dbReference type="EMBL" id="JAESIY010000001">
    <property type="protein sequence ID" value="MBL3654838.1"/>
    <property type="molecule type" value="Genomic_DNA"/>
</dbReference>
<accession>A0A937F676</accession>